<dbReference type="Pfam" id="PF12576">
    <property type="entry name" value="DUF3754"/>
    <property type="match status" value="2"/>
</dbReference>
<proteinExistence type="predicted"/>
<gene>
    <name evidence="3" type="ORF">G4B88_027308</name>
</gene>
<dbReference type="Proteomes" id="UP000583929">
    <property type="component" value="Unassembled WGS sequence"/>
</dbReference>
<feature type="transmembrane region" description="Helical" evidence="2">
    <location>
        <begin position="306"/>
        <end position="325"/>
    </location>
</feature>
<reference evidence="3 4" key="1">
    <citation type="journal article" date="2020" name="bioRxiv">
        <title>Sequence and annotation of 42 cannabis genomes reveals extensive copy number variation in cannabinoid synthesis and pathogen resistance genes.</title>
        <authorList>
            <person name="Mckernan K.J."/>
            <person name="Helbert Y."/>
            <person name="Kane L.T."/>
            <person name="Ebling H."/>
            <person name="Zhang L."/>
            <person name="Liu B."/>
            <person name="Eaton Z."/>
            <person name="Mclaughlin S."/>
            <person name="Kingan S."/>
            <person name="Baybayan P."/>
            <person name="Concepcion G."/>
            <person name="Jordan M."/>
            <person name="Riva A."/>
            <person name="Barbazuk W."/>
            <person name="Harkins T."/>
        </authorList>
    </citation>
    <scope>NUCLEOTIDE SEQUENCE [LARGE SCALE GENOMIC DNA]</scope>
    <source>
        <strain evidence="4">cv. Jamaican Lion 4</strain>
        <tissue evidence="3">Leaf</tissue>
    </source>
</reference>
<dbReference type="PANTHER" id="PTHR33645">
    <property type="entry name" value="AMINOPEPTIDASE (DUF3754)"/>
    <property type="match status" value="1"/>
</dbReference>
<dbReference type="EMBL" id="JAATIQ010000033">
    <property type="protein sequence ID" value="KAF4397568.1"/>
    <property type="molecule type" value="Genomic_DNA"/>
</dbReference>
<keyword evidence="2" id="KW-0472">Membrane</keyword>
<keyword evidence="2" id="KW-0812">Transmembrane</keyword>
<accession>A0A7J6HS77</accession>
<comment type="caution">
    <text evidence="3">The sequence shown here is derived from an EMBL/GenBank/DDBJ whole genome shotgun (WGS) entry which is preliminary data.</text>
</comment>
<name>A0A7J6HS77_CANSA</name>
<organism evidence="3 4">
    <name type="scientific">Cannabis sativa</name>
    <name type="common">Hemp</name>
    <name type="synonym">Marijuana</name>
    <dbReference type="NCBI Taxonomy" id="3483"/>
    <lineage>
        <taxon>Eukaryota</taxon>
        <taxon>Viridiplantae</taxon>
        <taxon>Streptophyta</taxon>
        <taxon>Embryophyta</taxon>
        <taxon>Tracheophyta</taxon>
        <taxon>Spermatophyta</taxon>
        <taxon>Magnoliopsida</taxon>
        <taxon>eudicotyledons</taxon>
        <taxon>Gunneridae</taxon>
        <taxon>Pentapetalae</taxon>
        <taxon>rosids</taxon>
        <taxon>fabids</taxon>
        <taxon>Rosales</taxon>
        <taxon>Cannabaceae</taxon>
        <taxon>Cannabis</taxon>
    </lineage>
</organism>
<feature type="transmembrane region" description="Helical" evidence="2">
    <location>
        <begin position="331"/>
        <end position="350"/>
    </location>
</feature>
<evidence type="ECO:0000313" key="4">
    <source>
        <dbReference type="Proteomes" id="UP000583929"/>
    </source>
</evidence>
<dbReference type="PANTHER" id="PTHR33645:SF11">
    <property type="entry name" value="AMINOPEPTIDASE (DUF3754)"/>
    <property type="match status" value="1"/>
</dbReference>
<evidence type="ECO:0008006" key="5">
    <source>
        <dbReference type="Google" id="ProtNLM"/>
    </source>
</evidence>
<dbReference type="AlphaFoldDB" id="A0A7J6HS77"/>
<feature type="transmembrane region" description="Helical" evidence="2">
    <location>
        <begin position="781"/>
        <end position="798"/>
    </location>
</feature>
<evidence type="ECO:0000256" key="1">
    <source>
        <dbReference type="SAM" id="MobiDB-lite"/>
    </source>
</evidence>
<keyword evidence="4" id="KW-1185">Reference proteome</keyword>
<evidence type="ECO:0000313" key="3">
    <source>
        <dbReference type="EMBL" id="KAF4397568.1"/>
    </source>
</evidence>
<evidence type="ECO:0000256" key="2">
    <source>
        <dbReference type="SAM" id="Phobius"/>
    </source>
</evidence>
<sequence>MEEETSPSPSPSPSQLQPEHHKKEVIRLERESVIPILKPKLIMTLANLIEHSNDRAEFLKLSKRIEYTIRAWYLLQFEDLMQLYALFDPVHGAQKLQQQNLSEDEIDLLEQNFLTYLFQVMEKSNFKIATDDEIEVALSGQYLLNLPITVDDSKLDKKLLKKYFQDHPQEDLPDFSDKKVDMIIGRFWSYLLRITRLNKIFSRKPGGKHKRDPKKDDEIIPDADQEDLFVERKRLENMELSVGKLLSKTTIQEPTFDRIIVVYRRSSPKGKTERGIFVKHFKNIPMADLEIVLPEKKNPGLTPMDWVKFLISAVVGLVALVSSIETPNADLFVMFAVISGVIGYIAKTYFTFQANMAAYQNLITQSMYDKQLDSGKGTLLHLCDDVIQQEVKEVIISFFILMEQGKATRQDLDRWCEELIKEEFGESCNFDVDDAVQKLEKLGIIARDSVGRFYCVGLKRANEIIGTTTEELVLKFKHGKDVSERDEFVKFCQRVECTIRAWYLLQFEDLMQLYALFDPVYGARKLEQHNLTPEQVDSFELSFLNHLFKVMDKSNFKITTDDEIEVALSAQYRLNLPIIVDESKLDKRLLTRYFTKYPKDNLPQFADKYIIFRRGIGIDHNTAFFYQAKLNTIILKTWRFFLKVTGLKRLLYGKSRKHCQNDSSQPVEISIEDEQDSLYVERIRIEKINLSIAKLLGKVTIQEPTFDRIIVVYRRKKTRHQNERGIHVKHFKNIPMADLEIVLPEKKNPSLTPMDWVKFLISAAIGLVSNVVTLSMYYYTYFFWFNLFIVTVVSSLSMPTADIRVIYAVLSAVIGYCIKTYFSFQSNLVAYQSLITQSVYEKQLDSGRGTLLHLCDEVIQQEDLDLRCEQLIKEEFGESCNFDVDDAVRKLEKLRIVSKDSTGMYSCVDLKQANEIIGITTEEFVLKATKEDSC</sequence>
<feature type="region of interest" description="Disordered" evidence="1">
    <location>
        <begin position="1"/>
        <end position="22"/>
    </location>
</feature>
<keyword evidence="2" id="KW-1133">Transmembrane helix</keyword>
<protein>
    <recommendedName>
        <fullName evidence="5">Aminopeptidase</fullName>
    </recommendedName>
</protein>
<feature type="transmembrane region" description="Helical" evidence="2">
    <location>
        <begin position="805"/>
        <end position="824"/>
    </location>
</feature>
<dbReference type="InterPro" id="IPR022227">
    <property type="entry name" value="DUF3754"/>
</dbReference>